<gene>
    <name evidence="1" type="ORF">GCM10010121_011990</name>
</gene>
<keyword evidence="2" id="KW-1185">Reference proteome</keyword>
<name>A0A917K8T0_9ACTN</name>
<reference evidence="1" key="2">
    <citation type="submission" date="2020-09" db="EMBL/GenBank/DDBJ databases">
        <authorList>
            <person name="Sun Q."/>
            <person name="Ohkuma M."/>
        </authorList>
    </citation>
    <scope>NUCLEOTIDE SEQUENCE</scope>
    <source>
        <strain evidence="1">JCM 3086</strain>
    </source>
</reference>
<comment type="caution">
    <text evidence="1">The sequence shown here is derived from an EMBL/GenBank/DDBJ whole genome shotgun (WGS) entry which is preliminary data.</text>
</comment>
<sequence length="50" mass="5539">MRPALAVVELREADDAAAGELWPAGIDRTLHAATEERAHLLLARFHSPRH</sequence>
<dbReference type="Proteomes" id="UP000657574">
    <property type="component" value="Unassembled WGS sequence"/>
</dbReference>
<accession>A0A917K8T0</accession>
<evidence type="ECO:0000313" key="1">
    <source>
        <dbReference type="EMBL" id="GGJ03230.1"/>
    </source>
</evidence>
<dbReference type="EMBL" id="BMQA01000003">
    <property type="protein sequence ID" value="GGJ03230.1"/>
    <property type="molecule type" value="Genomic_DNA"/>
</dbReference>
<organism evidence="1 2">
    <name type="scientific">Streptomyces brasiliensis</name>
    <dbReference type="NCBI Taxonomy" id="1954"/>
    <lineage>
        <taxon>Bacteria</taxon>
        <taxon>Bacillati</taxon>
        <taxon>Actinomycetota</taxon>
        <taxon>Actinomycetes</taxon>
        <taxon>Kitasatosporales</taxon>
        <taxon>Streptomycetaceae</taxon>
        <taxon>Streptomyces</taxon>
    </lineage>
</organism>
<reference evidence="1" key="1">
    <citation type="journal article" date="2014" name="Int. J. Syst. Evol. Microbiol.">
        <title>Complete genome sequence of Corynebacterium casei LMG S-19264T (=DSM 44701T), isolated from a smear-ripened cheese.</title>
        <authorList>
            <consortium name="US DOE Joint Genome Institute (JGI-PGF)"/>
            <person name="Walter F."/>
            <person name="Albersmeier A."/>
            <person name="Kalinowski J."/>
            <person name="Ruckert C."/>
        </authorList>
    </citation>
    <scope>NUCLEOTIDE SEQUENCE</scope>
    <source>
        <strain evidence="1">JCM 3086</strain>
    </source>
</reference>
<protein>
    <submittedName>
        <fullName evidence="1">Uncharacterized protein</fullName>
    </submittedName>
</protein>
<evidence type="ECO:0000313" key="2">
    <source>
        <dbReference type="Proteomes" id="UP000657574"/>
    </source>
</evidence>
<proteinExistence type="predicted"/>
<dbReference type="AlphaFoldDB" id="A0A917K8T0"/>